<evidence type="ECO:0000256" key="1">
    <source>
        <dbReference type="ARBA" id="ARBA00022737"/>
    </source>
</evidence>
<dbReference type="PANTHER" id="PTHR22895">
    <property type="entry name" value="ARMADILLO REPEAT-CONTAINING PROTEIN 6"/>
    <property type="match status" value="1"/>
</dbReference>
<name>A0A9X0DA25_9CNID</name>
<dbReference type="EMBL" id="MU825415">
    <property type="protein sequence ID" value="KAJ7390509.1"/>
    <property type="molecule type" value="Genomic_DNA"/>
</dbReference>
<organism evidence="3 4">
    <name type="scientific">Desmophyllum pertusum</name>
    <dbReference type="NCBI Taxonomy" id="174260"/>
    <lineage>
        <taxon>Eukaryota</taxon>
        <taxon>Metazoa</taxon>
        <taxon>Cnidaria</taxon>
        <taxon>Anthozoa</taxon>
        <taxon>Hexacorallia</taxon>
        <taxon>Scleractinia</taxon>
        <taxon>Caryophylliina</taxon>
        <taxon>Caryophylliidae</taxon>
        <taxon>Desmophyllum</taxon>
    </lineage>
</organism>
<dbReference type="Gene3D" id="1.25.10.10">
    <property type="entry name" value="Leucine-rich Repeat Variant"/>
    <property type="match status" value="1"/>
</dbReference>
<reference evidence="3" key="1">
    <citation type="submission" date="2023-01" db="EMBL/GenBank/DDBJ databases">
        <title>Genome assembly of the deep-sea coral Lophelia pertusa.</title>
        <authorList>
            <person name="Herrera S."/>
            <person name="Cordes E."/>
        </authorList>
    </citation>
    <scope>NUCLEOTIDE SEQUENCE</scope>
    <source>
        <strain evidence="3">USNM1676648</strain>
        <tissue evidence="3">Polyp</tissue>
    </source>
</reference>
<proteinExistence type="predicted"/>
<accession>A0A9X0DA25</accession>
<protein>
    <submittedName>
        <fullName evidence="3">Armadillo repeat-containing protein 6</fullName>
    </submittedName>
</protein>
<feature type="repeat" description="ARM" evidence="2">
    <location>
        <begin position="36"/>
        <end position="80"/>
    </location>
</feature>
<dbReference type="AlphaFoldDB" id="A0A9X0DA25"/>
<dbReference type="InterPro" id="IPR000225">
    <property type="entry name" value="Armadillo"/>
</dbReference>
<evidence type="ECO:0000256" key="2">
    <source>
        <dbReference type="PROSITE-ProRule" id="PRU00259"/>
    </source>
</evidence>
<evidence type="ECO:0000313" key="3">
    <source>
        <dbReference type="EMBL" id="KAJ7390509.1"/>
    </source>
</evidence>
<dbReference type="SMART" id="SM00185">
    <property type="entry name" value="ARM"/>
    <property type="match status" value="1"/>
</dbReference>
<dbReference type="OrthoDB" id="449062at2759"/>
<dbReference type="Proteomes" id="UP001163046">
    <property type="component" value="Unassembled WGS sequence"/>
</dbReference>
<dbReference type="InterPro" id="IPR016024">
    <property type="entry name" value="ARM-type_fold"/>
</dbReference>
<keyword evidence="1" id="KW-0677">Repeat</keyword>
<dbReference type="InterPro" id="IPR011989">
    <property type="entry name" value="ARM-like"/>
</dbReference>
<keyword evidence="4" id="KW-1185">Reference proteome</keyword>
<dbReference type="PANTHER" id="PTHR22895:SF0">
    <property type="entry name" value="ARMADILLO REPEAT-CONTAINING PROTEIN 6"/>
    <property type="match status" value="1"/>
</dbReference>
<dbReference type="PROSITE" id="PS50176">
    <property type="entry name" value="ARM_REPEAT"/>
    <property type="match status" value="1"/>
</dbReference>
<evidence type="ECO:0000313" key="4">
    <source>
        <dbReference type="Proteomes" id="UP001163046"/>
    </source>
</evidence>
<dbReference type="Pfam" id="PF00514">
    <property type="entry name" value="Arm"/>
    <property type="match status" value="1"/>
</dbReference>
<gene>
    <name evidence="3" type="primary">ARMC6_2</name>
    <name evidence="3" type="ORF">OS493_024541</name>
</gene>
<sequence length="126" mass="13373">MTTHAKQPMVAEQGCAALGSIALRYPSNCTAIVGAGGVEAIVKAMQIHADTAGVQKQACLALRNLVARNPEHCEIILEAGAESLIRKAYGKIEYCDDLAKAALRDLGCDVELKELWTGTGQGNVHR</sequence>
<comment type="caution">
    <text evidence="3">The sequence shown here is derived from an EMBL/GenBank/DDBJ whole genome shotgun (WGS) entry which is preliminary data.</text>
</comment>
<dbReference type="SUPFAM" id="SSF48371">
    <property type="entry name" value="ARM repeat"/>
    <property type="match status" value="1"/>
</dbReference>